<dbReference type="AlphaFoldDB" id="A0A9Q5C3E0"/>
<sequence length="144" mass="17346">MSFKIKNQEVRVGKPKIQIIKYKDQRFSFNFSFMTPRDEFNLSKRGKHINKTIRVELINKIWRLSQDDINTVLSYPKEIGLESLPIDTIQIALNSEFEKSGRREDVDEFYWVFRLNKKGRVICMKQKHIIYIISIDTQFKQYQH</sequence>
<dbReference type="Proteomes" id="UP000651333">
    <property type="component" value="Unassembled WGS sequence"/>
</dbReference>
<reference evidence="1" key="1">
    <citation type="submission" date="2019-09" db="EMBL/GenBank/DDBJ databases">
        <title>Comparative genomic analysis of Lactobacillus helveticus.</title>
        <authorList>
            <person name="Zhang H."/>
            <person name="Chen Y."/>
            <person name="Zhong Z."/>
        </authorList>
    </citation>
    <scope>NUCLEOTIDE SEQUENCE</scope>
    <source>
        <strain evidence="1">IMAU30003</strain>
    </source>
</reference>
<evidence type="ECO:0000313" key="2">
    <source>
        <dbReference type="Proteomes" id="UP000651333"/>
    </source>
</evidence>
<comment type="caution">
    <text evidence="1">The sequence shown here is derived from an EMBL/GenBank/DDBJ whole genome shotgun (WGS) entry which is preliminary data.</text>
</comment>
<name>A0A9Q5C3E0_LACHE</name>
<gene>
    <name evidence="1" type="ORF">IMAU30003_00582</name>
</gene>
<organism evidence="1 2">
    <name type="scientific">Lactobacillus helveticus</name>
    <name type="common">Lactobacillus suntoryeus</name>
    <dbReference type="NCBI Taxonomy" id="1587"/>
    <lineage>
        <taxon>Bacteria</taxon>
        <taxon>Bacillati</taxon>
        <taxon>Bacillota</taxon>
        <taxon>Bacilli</taxon>
        <taxon>Lactobacillales</taxon>
        <taxon>Lactobacillaceae</taxon>
        <taxon>Lactobacillus</taxon>
    </lineage>
</organism>
<proteinExistence type="predicted"/>
<dbReference type="RefSeq" id="WP_172981774.1">
    <property type="nucleotide sequence ID" value="NZ_WCGF01000031.1"/>
</dbReference>
<dbReference type="EMBL" id="WCHB01000012">
    <property type="protein sequence ID" value="NRO34347.1"/>
    <property type="molecule type" value="Genomic_DNA"/>
</dbReference>
<evidence type="ECO:0000313" key="1">
    <source>
        <dbReference type="EMBL" id="NRO34347.1"/>
    </source>
</evidence>
<accession>A0A9Q5C3E0</accession>
<protein>
    <submittedName>
        <fullName evidence="1">Uncharacterized protein</fullName>
    </submittedName>
</protein>